<evidence type="ECO:0000259" key="2">
    <source>
        <dbReference type="Pfam" id="PF03703"/>
    </source>
</evidence>
<dbReference type="InterPro" id="IPR005182">
    <property type="entry name" value="YdbS-like_PH"/>
</dbReference>
<keyword evidence="4" id="KW-1185">Reference proteome</keyword>
<dbReference type="EMBL" id="JBBDHC010000007">
    <property type="protein sequence ID" value="MEJ1249359.1"/>
    <property type="molecule type" value="Genomic_DNA"/>
</dbReference>
<feature type="transmembrane region" description="Helical" evidence="1">
    <location>
        <begin position="65"/>
        <end position="85"/>
    </location>
</feature>
<dbReference type="Proteomes" id="UP001364472">
    <property type="component" value="Unassembled WGS sequence"/>
</dbReference>
<organism evidence="3 4">
    <name type="scientific">Denitratimonas tolerans</name>
    <dbReference type="NCBI Taxonomy" id="1338420"/>
    <lineage>
        <taxon>Bacteria</taxon>
        <taxon>Pseudomonadati</taxon>
        <taxon>Pseudomonadota</taxon>
        <taxon>Gammaproteobacteria</taxon>
        <taxon>Lysobacterales</taxon>
        <taxon>Lysobacteraceae</taxon>
        <taxon>Denitratimonas</taxon>
    </lineage>
</organism>
<feature type="domain" description="YdbS-like PH" evidence="2">
    <location>
        <begin position="91"/>
        <end position="169"/>
    </location>
</feature>
<sequence>MTDLTTEARIVPPSLSAGWQFEHLDPRARWGMRLRALVVALFALGVLWILVVVLFGVALDMAWPAAVAGAGVPATLLVAPILAFFHASARWRRTRYALTPQGLRIQRGVWWRSDTVVPRSRVQHTDLHRGPLDRALGLAGLRVYTAGSELGRVALNGLAVERAEALRDALIRVDEDVA</sequence>
<gene>
    <name evidence="3" type="ORF">WB794_06695</name>
</gene>
<proteinExistence type="predicted"/>
<feature type="transmembrane region" description="Helical" evidence="1">
    <location>
        <begin position="36"/>
        <end position="59"/>
    </location>
</feature>
<keyword evidence="1" id="KW-0812">Transmembrane</keyword>
<dbReference type="PANTHER" id="PTHR34473:SF3">
    <property type="entry name" value="TRANSMEMBRANE PROTEIN-RELATED"/>
    <property type="match status" value="1"/>
</dbReference>
<reference evidence="3 4" key="1">
    <citation type="journal article" date="2016" name="Antonie Van Leeuwenhoek">
        <title>Denitratimonas tolerans gen. nov., sp. nov., a denitrifying bacterium isolated from a bioreactor for tannery wastewater treatment.</title>
        <authorList>
            <person name="Han S.I."/>
            <person name="Kim J.O."/>
            <person name="Lee Y.R."/>
            <person name="Ekpeghere K.I."/>
            <person name="Koh S.C."/>
            <person name="Whang K.S."/>
        </authorList>
    </citation>
    <scope>NUCLEOTIDE SEQUENCE [LARGE SCALE GENOMIC DNA]</scope>
    <source>
        <strain evidence="3 4">KACC 17565</strain>
    </source>
</reference>
<keyword evidence="1" id="KW-1133">Transmembrane helix</keyword>
<comment type="caution">
    <text evidence="3">The sequence shown here is derived from an EMBL/GenBank/DDBJ whole genome shotgun (WGS) entry which is preliminary data.</text>
</comment>
<dbReference type="PANTHER" id="PTHR34473">
    <property type="entry name" value="UPF0699 TRANSMEMBRANE PROTEIN YDBS"/>
    <property type="match status" value="1"/>
</dbReference>
<evidence type="ECO:0000256" key="1">
    <source>
        <dbReference type="SAM" id="Phobius"/>
    </source>
</evidence>
<keyword evidence="1" id="KW-0472">Membrane</keyword>
<protein>
    <submittedName>
        <fullName evidence="3">PH domain-containing protein</fullName>
    </submittedName>
</protein>
<evidence type="ECO:0000313" key="3">
    <source>
        <dbReference type="EMBL" id="MEJ1249359.1"/>
    </source>
</evidence>
<evidence type="ECO:0000313" key="4">
    <source>
        <dbReference type="Proteomes" id="UP001364472"/>
    </source>
</evidence>
<accession>A0AAW9R437</accession>
<dbReference type="Pfam" id="PF03703">
    <property type="entry name" value="bPH_2"/>
    <property type="match status" value="1"/>
</dbReference>
<name>A0AAW9R437_9GAMM</name>
<dbReference type="AlphaFoldDB" id="A0AAW9R437"/>